<dbReference type="AlphaFoldDB" id="A0A845AJY3"/>
<organism evidence="2 3">
    <name type="scientific">Qipengyuania algicida</name>
    <dbReference type="NCBI Taxonomy" id="1836209"/>
    <lineage>
        <taxon>Bacteria</taxon>
        <taxon>Pseudomonadati</taxon>
        <taxon>Pseudomonadota</taxon>
        <taxon>Alphaproteobacteria</taxon>
        <taxon>Sphingomonadales</taxon>
        <taxon>Erythrobacteraceae</taxon>
        <taxon>Qipengyuania</taxon>
    </lineage>
</organism>
<dbReference type="Proteomes" id="UP000439780">
    <property type="component" value="Unassembled WGS sequence"/>
</dbReference>
<feature type="signal peptide" evidence="1">
    <location>
        <begin position="1"/>
        <end position="21"/>
    </location>
</feature>
<dbReference type="OrthoDB" id="1443062at2"/>
<feature type="chain" id="PRO_5032823183" description="NIPSNAP domain-containing protein" evidence="1">
    <location>
        <begin position="22"/>
        <end position="142"/>
    </location>
</feature>
<name>A0A845AJY3_9SPHN</name>
<evidence type="ECO:0008006" key="4">
    <source>
        <dbReference type="Google" id="ProtNLM"/>
    </source>
</evidence>
<sequence>MKKLLAFAAALSLAVPSISVAQDKVEKRETGGYYVVVHYDLKPGSMDKFTEMTKNLMAIDAKAGNKSPMVFNAMTGEWDVIAIFPVEDGLGSMEYKYTPRDVAFNKALLESMGGDKEKVQAMWKEFGDLIEKSESELVYMRK</sequence>
<keyword evidence="3" id="KW-1185">Reference proteome</keyword>
<dbReference type="RefSeq" id="WP_160753505.1">
    <property type="nucleotide sequence ID" value="NZ_WTYA01000007.1"/>
</dbReference>
<accession>A0A845AJY3</accession>
<keyword evidence="1" id="KW-0732">Signal</keyword>
<gene>
    <name evidence="2" type="ORF">GRI58_10300</name>
</gene>
<dbReference type="EMBL" id="WTYA01000007">
    <property type="protein sequence ID" value="MXP29211.1"/>
    <property type="molecule type" value="Genomic_DNA"/>
</dbReference>
<comment type="caution">
    <text evidence="2">The sequence shown here is derived from an EMBL/GenBank/DDBJ whole genome shotgun (WGS) entry which is preliminary data.</text>
</comment>
<proteinExistence type="predicted"/>
<protein>
    <recommendedName>
        <fullName evidence="4">NIPSNAP domain-containing protein</fullName>
    </recommendedName>
</protein>
<evidence type="ECO:0000313" key="3">
    <source>
        <dbReference type="Proteomes" id="UP000439780"/>
    </source>
</evidence>
<evidence type="ECO:0000256" key="1">
    <source>
        <dbReference type="SAM" id="SignalP"/>
    </source>
</evidence>
<evidence type="ECO:0000313" key="2">
    <source>
        <dbReference type="EMBL" id="MXP29211.1"/>
    </source>
</evidence>
<reference evidence="2 3" key="1">
    <citation type="submission" date="2019-12" db="EMBL/GenBank/DDBJ databases">
        <title>Genomic-based taxomic classification of the family Erythrobacteraceae.</title>
        <authorList>
            <person name="Xu L."/>
        </authorList>
    </citation>
    <scope>NUCLEOTIDE SEQUENCE [LARGE SCALE GENOMIC DNA]</scope>
    <source>
        <strain evidence="2 3">KEMB 9005-328</strain>
    </source>
</reference>